<dbReference type="OrthoDB" id="9796672at2"/>
<dbReference type="InterPro" id="IPR004570">
    <property type="entry name" value="Phosphatidylglycerol_P_synth"/>
</dbReference>
<dbReference type="PROSITE" id="PS00379">
    <property type="entry name" value="CDP_ALCOHOL_P_TRANSF"/>
    <property type="match status" value="1"/>
</dbReference>
<keyword evidence="6 12" id="KW-1133">Transmembrane helix</keyword>
<dbReference type="KEGG" id="rca:Rcas_0344"/>
<proteinExistence type="inferred from homology"/>
<dbReference type="InterPro" id="IPR048254">
    <property type="entry name" value="CDP_ALCOHOL_P_TRANSF_CS"/>
</dbReference>
<dbReference type="HOGENOM" id="CLU_051314_6_3_0"/>
<sequence length="199" mass="21624">MSAHLRHTFTLREVFYPANLLTLARLLMLPAALHAMQRPEQRWRALGILGAAMFTDAIDGTIARRRHEVSPLGKLLDPVADKLMIDATSVTLSRVRGFPWWATALIVGRDVAIIIGGLLIYRRRRVIATAHPSGKATTLALTLAMLLYLADGPRSGRPALYAAMAPFALSAFVYLRQLWHATGDAPPDSAHPSVAAGGT</sequence>
<dbReference type="Gene3D" id="1.20.120.1760">
    <property type="match status" value="1"/>
</dbReference>
<evidence type="ECO:0000256" key="10">
    <source>
        <dbReference type="ARBA" id="ARBA00023264"/>
    </source>
</evidence>
<gene>
    <name evidence="13" type="ordered locus">Rcas_0344</name>
</gene>
<keyword evidence="4 11" id="KW-0808">Transferase</keyword>
<evidence type="ECO:0000256" key="1">
    <source>
        <dbReference type="ARBA" id="ARBA00004141"/>
    </source>
</evidence>
<reference evidence="13 14" key="1">
    <citation type="submission" date="2007-08" db="EMBL/GenBank/DDBJ databases">
        <title>Complete sequence of Roseiflexus castenholzii DSM 13941.</title>
        <authorList>
            <consortium name="US DOE Joint Genome Institute"/>
            <person name="Copeland A."/>
            <person name="Lucas S."/>
            <person name="Lapidus A."/>
            <person name="Barry K."/>
            <person name="Glavina del Rio T."/>
            <person name="Dalin E."/>
            <person name="Tice H."/>
            <person name="Pitluck S."/>
            <person name="Thompson L.S."/>
            <person name="Brettin T."/>
            <person name="Bruce D."/>
            <person name="Detter J.C."/>
            <person name="Han C."/>
            <person name="Tapia R."/>
            <person name="Schmutz J."/>
            <person name="Larimer F."/>
            <person name="Land M."/>
            <person name="Hauser L."/>
            <person name="Kyrpides N."/>
            <person name="Mikhailova N."/>
            <person name="Bryant D.A."/>
            <person name="Hanada S."/>
            <person name="Tsukatani Y."/>
            <person name="Richardson P."/>
        </authorList>
    </citation>
    <scope>NUCLEOTIDE SEQUENCE [LARGE SCALE GENOMIC DNA]</scope>
    <source>
        <strain evidence="14">DSM 13941 / HLO8</strain>
    </source>
</reference>
<dbReference type="PIRSF" id="PIRSF000847">
    <property type="entry name" value="Phos_ph_gly_syn"/>
    <property type="match status" value="1"/>
</dbReference>
<dbReference type="PANTHER" id="PTHR14269">
    <property type="entry name" value="CDP-DIACYLGLYCEROL--GLYCEROL-3-PHOSPHATE 3-PHOSPHATIDYLTRANSFERASE-RELATED"/>
    <property type="match status" value="1"/>
</dbReference>
<keyword evidence="10" id="KW-1208">Phospholipid metabolism</keyword>
<dbReference type="PANTHER" id="PTHR14269:SF62">
    <property type="entry name" value="CDP-DIACYLGLYCEROL--GLYCEROL-3-PHOSPHATE 3-PHOSPHATIDYLTRANSFERASE 1, CHLOROPLASTIC"/>
    <property type="match status" value="1"/>
</dbReference>
<keyword evidence="3" id="KW-0444">Lipid biosynthesis</keyword>
<keyword evidence="7" id="KW-0443">Lipid metabolism</keyword>
<dbReference type="Pfam" id="PF01066">
    <property type="entry name" value="CDP-OH_P_transf"/>
    <property type="match status" value="1"/>
</dbReference>
<keyword evidence="14" id="KW-1185">Reference proteome</keyword>
<keyword evidence="9" id="KW-0594">Phospholipid biosynthesis</keyword>
<feature type="transmembrane region" description="Helical" evidence="12">
    <location>
        <begin position="133"/>
        <end position="150"/>
    </location>
</feature>
<evidence type="ECO:0000256" key="12">
    <source>
        <dbReference type="SAM" id="Phobius"/>
    </source>
</evidence>
<evidence type="ECO:0000256" key="6">
    <source>
        <dbReference type="ARBA" id="ARBA00022989"/>
    </source>
</evidence>
<evidence type="ECO:0000256" key="11">
    <source>
        <dbReference type="RuleBase" id="RU003750"/>
    </source>
</evidence>
<accession>A7NG89</accession>
<dbReference type="InterPro" id="IPR050324">
    <property type="entry name" value="CDP-alcohol_PTase-I"/>
</dbReference>
<evidence type="ECO:0000256" key="3">
    <source>
        <dbReference type="ARBA" id="ARBA00022516"/>
    </source>
</evidence>
<comment type="subcellular location">
    <subcellularLocation>
        <location evidence="1">Membrane</location>
        <topology evidence="1">Multi-pass membrane protein</topology>
    </subcellularLocation>
</comment>
<feature type="transmembrane region" description="Helical" evidence="12">
    <location>
        <begin position="98"/>
        <end position="121"/>
    </location>
</feature>
<evidence type="ECO:0000313" key="14">
    <source>
        <dbReference type="Proteomes" id="UP000000263"/>
    </source>
</evidence>
<dbReference type="InterPro" id="IPR000462">
    <property type="entry name" value="CDP-OH_P_trans"/>
</dbReference>
<dbReference type="STRING" id="383372.Rcas_0344"/>
<evidence type="ECO:0000256" key="9">
    <source>
        <dbReference type="ARBA" id="ARBA00023209"/>
    </source>
</evidence>
<dbReference type="AlphaFoldDB" id="A7NG89"/>
<evidence type="ECO:0000313" key="13">
    <source>
        <dbReference type="EMBL" id="ABU56476.1"/>
    </source>
</evidence>
<dbReference type="GO" id="GO:0046474">
    <property type="term" value="P:glycerophospholipid biosynthetic process"/>
    <property type="evidence" value="ECO:0007669"/>
    <property type="project" value="TreeGrafter"/>
</dbReference>
<dbReference type="Proteomes" id="UP000000263">
    <property type="component" value="Chromosome"/>
</dbReference>
<organism evidence="13 14">
    <name type="scientific">Roseiflexus castenholzii (strain DSM 13941 / HLO8)</name>
    <dbReference type="NCBI Taxonomy" id="383372"/>
    <lineage>
        <taxon>Bacteria</taxon>
        <taxon>Bacillati</taxon>
        <taxon>Chloroflexota</taxon>
        <taxon>Chloroflexia</taxon>
        <taxon>Chloroflexales</taxon>
        <taxon>Roseiflexineae</taxon>
        <taxon>Roseiflexaceae</taxon>
        <taxon>Roseiflexus</taxon>
    </lineage>
</organism>
<evidence type="ECO:0000256" key="5">
    <source>
        <dbReference type="ARBA" id="ARBA00022692"/>
    </source>
</evidence>
<name>A7NG89_ROSCS</name>
<keyword evidence="8 12" id="KW-0472">Membrane</keyword>
<evidence type="ECO:0000256" key="7">
    <source>
        <dbReference type="ARBA" id="ARBA00023098"/>
    </source>
</evidence>
<evidence type="ECO:0000256" key="2">
    <source>
        <dbReference type="ARBA" id="ARBA00010441"/>
    </source>
</evidence>
<dbReference type="RefSeq" id="WP_011997880.1">
    <property type="nucleotide sequence ID" value="NC_009767.1"/>
</dbReference>
<dbReference type="GO" id="GO:0008444">
    <property type="term" value="F:CDP-diacylglycerol-glycerol-3-phosphate 3-phosphatidyltransferase activity"/>
    <property type="evidence" value="ECO:0007669"/>
    <property type="project" value="InterPro"/>
</dbReference>
<dbReference type="eggNOG" id="COG0558">
    <property type="taxonomic scope" value="Bacteria"/>
</dbReference>
<evidence type="ECO:0000256" key="4">
    <source>
        <dbReference type="ARBA" id="ARBA00022679"/>
    </source>
</evidence>
<evidence type="ECO:0000256" key="8">
    <source>
        <dbReference type="ARBA" id="ARBA00023136"/>
    </source>
</evidence>
<protein>
    <submittedName>
        <fullName evidence="13">CDP-alcohol phosphatidyltransferase</fullName>
    </submittedName>
</protein>
<comment type="similarity">
    <text evidence="2 11">Belongs to the CDP-alcohol phosphatidyltransferase class-I family.</text>
</comment>
<dbReference type="EMBL" id="CP000804">
    <property type="protein sequence ID" value="ABU56476.1"/>
    <property type="molecule type" value="Genomic_DNA"/>
</dbReference>
<dbReference type="InterPro" id="IPR043130">
    <property type="entry name" value="CDP-OH_PTrfase_TM_dom"/>
</dbReference>
<feature type="transmembrane region" description="Helical" evidence="12">
    <location>
        <begin position="156"/>
        <end position="175"/>
    </location>
</feature>
<keyword evidence="5 12" id="KW-0812">Transmembrane</keyword>
<dbReference type="GO" id="GO:0016020">
    <property type="term" value="C:membrane"/>
    <property type="evidence" value="ECO:0007669"/>
    <property type="project" value="UniProtKB-SubCell"/>
</dbReference>